<keyword evidence="3" id="KW-1185">Reference proteome</keyword>
<comment type="caution">
    <text evidence="2">The sequence shown here is derived from an EMBL/GenBank/DDBJ whole genome shotgun (WGS) entry which is preliminary data.</text>
</comment>
<organism evidence="2 3">
    <name type="scientific">Salinisphaera hydrothermalis (strain C41B8)</name>
    <dbReference type="NCBI Taxonomy" id="1304275"/>
    <lineage>
        <taxon>Bacteria</taxon>
        <taxon>Pseudomonadati</taxon>
        <taxon>Pseudomonadota</taxon>
        <taxon>Gammaproteobacteria</taxon>
        <taxon>Salinisphaerales</taxon>
        <taxon>Salinisphaeraceae</taxon>
        <taxon>Salinisphaera</taxon>
    </lineage>
</organism>
<dbReference type="STRING" id="1304275.C41B8_17244"/>
<name>A0A084IH15_SALHC</name>
<dbReference type="Pfam" id="PF03009">
    <property type="entry name" value="GDPD"/>
    <property type="match status" value="1"/>
</dbReference>
<dbReference type="PROSITE" id="PS51704">
    <property type="entry name" value="GP_PDE"/>
    <property type="match status" value="1"/>
</dbReference>
<protein>
    <submittedName>
        <fullName evidence="2">Glycerophosphoryl diester phosphodiesterase</fullName>
    </submittedName>
</protein>
<accession>A0A084IH15</accession>
<dbReference type="EMBL" id="APNK01000043">
    <property type="protein sequence ID" value="KEZ75999.1"/>
    <property type="molecule type" value="Genomic_DNA"/>
</dbReference>
<dbReference type="SUPFAM" id="SSF51695">
    <property type="entry name" value="PLC-like phosphodiesterases"/>
    <property type="match status" value="1"/>
</dbReference>
<reference evidence="2 3" key="1">
    <citation type="submission" date="2013-03" db="EMBL/GenBank/DDBJ databases">
        <title>Salinisphaera hydrothermalis C41B8 Genome Sequencing.</title>
        <authorList>
            <person name="Li C."/>
            <person name="Lai Q."/>
            <person name="Shao Z."/>
        </authorList>
    </citation>
    <scope>NUCLEOTIDE SEQUENCE [LARGE SCALE GENOMIC DNA]</scope>
    <source>
        <strain evidence="2 3">C41B8</strain>
    </source>
</reference>
<dbReference type="GO" id="GO:0008081">
    <property type="term" value="F:phosphoric diester hydrolase activity"/>
    <property type="evidence" value="ECO:0007669"/>
    <property type="project" value="InterPro"/>
</dbReference>
<dbReference type="AlphaFoldDB" id="A0A084IH15"/>
<evidence type="ECO:0000259" key="1">
    <source>
        <dbReference type="PROSITE" id="PS51704"/>
    </source>
</evidence>
<evidence type="ECO:0000313" key="3">
    <source>
        <dbReference type="Proteomes" id="UP000028302"/>
    </source>
</evidence>
<sequence length="284" mass="31886">MTLGRSRYNPALTPPAQAAVHPFVEDALLWIAEAALAYWPRDRPTSEQLARAMIVAHRGERDGIRVKENTLAAFDPVVAAGVAAIEFDVRYTADDEPVVVHDADLARVFGRPERIDALDWATLHRRVPEVPHLADIIARYADRAHLMIELKARGSARAEARLREHLRGLTPGAHYHVLALDPALFAAVAELPAAALAPVAKANWETIRDWSQRHDCGGIAGPFPFIRRADIRDCQRADRWIGSGFISRPGLMRREIGRDIPWIFTNRPLALQRALDRARRRSRR</sequence>
<proteinExistence type="predicted"/>
<dbReference type="Proteomes" id="UP000028302">
    <property type="component" value="Unassembled WGS sequence"/>
</dbReference>
<feature type="domain" description="GP-PDE" evidence="1">
    <location>
        <begin position="52"/>
        <end position="284"/>
    </location>
</feature>
<dbReference type="Gene3D" id="3.20.20.190">
    <property type="entry name" value="Phosphatidylinositol (PI) phosphodiesterase"/>
    <property type="match status" value="1"/>
</dbReference>
<dbReference type="InterPro" id="IPR030395">
    <property type="entry name" value="GP_PDE_dom"/>
</dbReference>
<evidence type="ECO:0000313" key="2">
    <source>
        <dbReference type="EMBL" id="KEZ75999.1"/>
    </source>
</evidence>
<dbReference type="InterPro" id="IPR017946">
    <property type="entry name" value="PLC-like_Pdiesterase_TIM-brl"/>
</dbReference>
<dbReference type="PANTHER" id="PTHR46211:SF14">
    <property type="entry name" value="GLYCEROPHOSPHODIESTER PHOSPHODIESTERASE"/>
    <property type="match status" value="1"/>
</dbReference>
<dbReference type="RefSeq" id="WP_051883724.1">
    <property type="nucleotide sequence ID" value="NZ_APNK01000043.1"/>
</dbReference>
<dbReference type="eggNOG" id="COG0584">
    <property type="taxonomic scope" value="Bacteria"/>
</dbReference>
<dbReference type="PANTHER" id="PTHR46211">
    <property type="entry name" value="GLYCEROPHOSPHORYL DIESTER PHOSPHODIESTERASE"/>
    <property type="match status" value="1"/>
</dbReference>
<dbReference type="GO" id="GO:0006629">
    <property type="term" value="P:lipid metabolic process"/>
    <property type="evidence" value="ECO:0007669"/>
    <property type="project" value="InterPro"/>
</dbReference>
<gene>
    <name evidence="2" type="ORF">C41B8_17244</name>
</gene>
<dbReference type="OrthoDB" id="9795622at2"/>